<dbReference type="PROSITE" id="PS50943">
    <property type="entry name" value="HTH_CROC1"/>
    <property type="match status" value="1"/>
</dbReference>
<name>A0A2N8NZ35_STREU</name>
<dbReference type="OrthoDB" id="3210663at2"/>
<dbReference type="CDD" id="cd00093">
    <property type="entry name" value="HTH_XRE"/>
    <property type="match status" value="1"/>
</dbReference>
<evidence type="ECO:0000313" key="6">
    <source>
        <dbReference type="Proteomes" id="UP000528608"/>
    </source>
</evidence>
<evidence type="ECO:0000256" key="1">
    <source>
        <dbReference type="ARBA" id="ARBA00023125"/>
    </source>
</evidence>
<dbReference type="Proteomes" id="UP000528608">
    <property type="component" value="Unassembled WGS sequence"/>
</dbReference>
<keyword evidence="1 4" id="KW-0238">DNA-binding</keyword>
<feature type="domain" description="HTH cro/C1-type" evidence="2">
    <location>
        <begin position="8"/>
        <end position="64"/>
    </location>
</feature>
<evidence type="ECO:0000259" key="2">
    <source>
        <dbReference type="PROSITE" id="PS50943"/>
    </source>
</evidence>
<organism evidence="4 5">
    <name type="scientific">Streptomyces eurocidicus</name>
    <name type="common">Streptoverticillium eurocidicus</name>
    <dbReference type="NCBI Taxonomy" id="66423"/>
    <lineage>
        <taxon>Bacteria</taxon>
        <taxon>Bacillati</taxon>
        <taxon>Actinomycetota</taxon>
        <taxon>Actinomycetes</taxon>
        <taxon>Kitasatosporales</taxon>
        <taxon>Streptomycetaceae</taxon>
        <taxon>Streptomyces</taxon>
    </lineage>
</organism>
<accession>A0A2N8NZ35</accession>
<reference evidence="4" key="2">
    <citation type="submission" date="2015-07" db="EMBL/GenBank/DDBJ databases">
        <authorList>
            <person name="Noorani M."/>
        </authorList>
    </citation>
    <scope>NUCLEOTIDE SEQUENCE [LARGE SCALE GENOMIC DNA]</scope>
    <source>
        <strain evidence="4">ATCC 27428</strain>
    </source>
</reference>
<sequence length="399" mass="44712">MTSAGERIKAVRKLRGLTQRELAAASGVSISVLRRLEQDEQESARMETFRRLATALRVPTMRLVGDTAEGREAEEDPECWDSVKRALNAPPASRGESDDLPTVEGVTEALDAMYPLVVKDGYQELSILLPTLLRDADALGTEGRDVRVRLLQRVGWLMIHTRQFKAAEDALTRSLDEASDRLQAAVAIDYMCWLLMREGQLSRARELATQWADDLEPVRLTRATPTELSMWGVMLLRLSGAAVRDNRPGEAEDAMKYARAASEALGREWRFPQELSNSTFGPLTVLLKTAENAGVVGQPQSVLRIGSKVERLRKSKSPRFRERMTSSDWNRHVLDVADAHTRTGDYRQAVGLLTGINDSAPEWLPNQRFARDILGRMIEERRTLTPEMRDLAVAVRLPV</sequence>
<protein>
    <submittedName>
        <fullName evidence="4">DNA-binding protein</fullName>
    </submittedName>
    <submittedName>
        <fullName evidence="3">Transcriptional regulator with XRE-family HTH domain</fullName>
    </submittedName>
</protein>
<dbReference type="PANTHER" id="PTHR46797">
    <property type="entry name" value="HTH-TYPE TRANSCRIPTIONAL REGULATOR"/>
    <property type="match status" value="1"/>
</dbReference>
<dbReference type="Pfam" id="PF01381">
    <property type="entry name" value="HTH_3"/>
    <property type="match status" value="1"/>
</dbReference>
<reference evidence="3 6" key="3">
    <citation type="submission" date="2020-08" db="EMBL/GenBank/DDBJ databases">
        <title>Genomic Encyclopedia of Type Strains, Phase III (KMG-III): the genomes of soil and plant-associated and newly described type strains.</title>
        <authorList>
            <person name="Whitman W."/>
        </authorList>
    </citation>
    <scope>NUCLEOTIDE SEQUENCE [LARGE SCALE GENOMIC DNA]</scope>
    <source>
        <strain evidence="3 6">CECT 3259</strain>
    </source>
</reference>
<dbReference type="GO" id="GO:0003677">
    <property type="term" value="F:DNA binding"/>
    <property type="evidence" value="ECO:0007669"/>
    <property type="project" value="UniProtKB-KW"/>
</dbReference>
<gene>
    <name evidence="4" type="ORF">AF335_04970</name>
    <name evidence="3" type="ORF">FHS36_006229</name>
</gene>
<dbReference type="GO" id="GO:0003700">
    <property type="term" value="F:DNA-binding transcription factor activity"/>
    <property type="evidence" value="ECO:0007669"/>
    <property type="project" value="TreeGrafter"/>
</dbReference>
<proteinExistence type="predicted"/>
<dbReference type="InterPro" id="IPR050807">
    <property type="entry name" value="TransReg_Diox_bact_type"/>
</dbReference>
<dbReference type="AlphaFoldDB" id="A0A2N8NZ35"/>
<dbReference type="InterPro" id="IPR010982">
    <property type="entry name" value="Lambda_DNA-bd_dom_sf"/>
</dbReference>
<evidence type="ECO:0000313" key="4">
    <source>
        <dbReference type="EMBL" id="PNE34034.1"/>
    </source>
</evidence>
<dbReference type="Proteomes" id="UP000235945">
    <property type="component" value="Unassembled WGS sequence"/>
</dbReference>
<evidence type="ECO:0000313" key="5">
    <source>
        <dbReference type="Proteomes" id="UP000235945"/>
    </source>
</evidence>
<evidence type="ECO:0000313" key="3">
    <source>
        <dbReference type="EMBL" id="MBB5122755.1"/>
    </source>
</evidence>
<reference evidence="5" key="1">
    <citation type="submission" date="2015-07" db="EMBL/GenBank/DDBJ databases">
        <authorList>
            <person name="Graham D.E."/>
            <person name="Giannone R.J."/>
            <person name="Gulvik C.A."/>
            <person name="Hettich R.L."/>
            <person name="Klingeman D.M."/>
            <person name="Mahan K.M."/>
            <person name="Parry R.J."/>
            <person name="Spain J.C."/>
        </authorList>
    </citation>
    <scope>NUCLEOTIDE SEQUENCE [LARGE SCALE GENOMIC DNA]</scope>
    <source>
        <strain evidence="5">ATCC 27428</strain>
    </source>
</reference>
<dbReference type="PANTHER" id="PTHR46797:SF1">
    <property type="entry name" value="METHYLPHOSPHONATE SYNTHASE"/>
    <property type="match status" value="1"/>
</dbReference>
<dbReference type="SMART" id="SM00530">
    <property type="entry name" value="HTH_XRE"/>
    <property type="match status" value="1"/>
</dbReference>
<keyword evidence="5" id="KW-1185">Reference proteome</keyword>
<dbReference type="SUPFAM" id="SSF47413">
    <property type="entry name" value="lambda repressor-like DNA-binding domains"/>
    <property type="match status" value="1"/>
</dbReference>
<dbReference type="GO" id="GO:0005829">
    <property type="term" value="C:cytosol"/>
    <property type="evidence" value="ECO:0007669"/>
    <property type="project" value="TreeGrafter"/>
</dbReference>
<dbReference type="InterPro" id="IPR001387">
    <property type="entry name" value="Cro/C1-type_HTH"/>
</dbReference>
<comment type="caution">
    <text evidence="4">The sequence shown here is derived from an EMBL/GenBank/DDBJ whole genome shotgun (WGS) entry which is preliminary data.</text>
</comment>
<dbReference type="EMBL" id="JACHJF010000032">
    <property type="protein sequence ID" value="MBB5122755.1"/>
    <property type="molecule type" value="Genomic_DNA"/>
</dbReference>
<dbReference type="Gene3D" id="1.10.260.40">
    <property type="entry name" value="lambda repressor-like DNA-binding domains"/>
    <property type="match status" value="1"/>
</dbReference>
<dbReference type="RefSeq" id="WP_102917074.1">
    <property type="nucleotide sequence ID" value="NZ_JACHJF010000032.1"/>
</dbReference>
<dbReference type="EMBL" id="LGUI01000002">
    <property type="protein sequence ID" value="PNE34034.1"/>
    <property type="molecule type" value="Genomic_DNA"/>
</dbReference>